<keyword evidence="2" id="KW-1185">Reference proteome</keyword>
<evidence type="ECO:0000313" key="2">
    <source>
        <dbReference type="Proteomes" id="UP001162156"/>
    </source>
</evidence>
<dbReference type="EMBL" id="JANEYF010002804">
    <property type="protein sequence ID" value="KAJ8942107.1"/>
    <property type="molecule type" value="Genomic_DNA"/>
</dbReference>
<sequence length="88" mass="10596">MYGTYIFVELFKKRTKEGYKNLLIRGHFSCEYDTFTQFFRLNRQQFYFVLNHVGDCITKTIYARVVCPISAEEKLYLTLRCLFNIKTV</sequence>
<proteinExistence type="predicted"/>
<evidence type="ECO:0000313" key="1">
    <source>
        <dbReference type="EMBL" id="KAJ8942107.1"/>
    </source>
</evidence>
<comment type="caution">
    <text evidence="1">The sequence shown here is derived from an EMBL/GenBank/DDBJ whole genome shotgun (WGS) entry which is preliminary data.</text>
</comment>
<accession>A0AAV8XUK5</accession>
<reference evidence="1" key="1">
    <citation type="journal article" date="2023" name="Insect Mol. Biol.">
        <title>Genome sequencing provides insights into the evolution of gene families encoding plant cell wall-degrading enzymes in longhorned beetles.</title>
        <authorList>
            <person name="Shin N.R."/>
            <person name="Okamura Y."/>
            <person name="Kirsch R."/>
            <person name="Pauchet Y."/>
        </authorList>
    </citation>
    <scope>NUCLEOTIDE SEQUENCE</scope>
    <source>
        <strain evidence="1">RBIC_L_NR</strain>
    </source>
</reference>
<name>A0AAV8XUK5_9CUCU</name>
<organism evidence="1 2">
    <name type="scientific">Rhamnusium bicolor</name>
    <dbReference type="NCBI Taxonomy" id="1586634"/>
    <lineage>
        <taxon>Eukaryota</taxon>
        <taxon>Metazoa</taxon>
        <taxon>Ecdysozoa</taxon>
        <taxon>Arthropoda</taxon>
        <taxon>Hexapoda</taxon>
        <taxon>Insecta</taxon>
        <taxon>Pterygota</taxon>
        <taxon>Neoptera</taxon>
        <taxon>Endopterygota</taxon>
        <taxon>Coleoptera</taxon>
        <taxon>Polyphaga</taxon>
        <taxon>Cucujiformia</taxon>
        <taxon>Chrysomeloidea</taxon>
        <taxon>Cerambycidae</taxon>
        <taxon>Lepturinae</taxon>
        <taxon>Rhagiini</taxon>
        <taxon>Rhamnusium</taxon>
    </lineage>
</organism>
<dbReference type="AlphaFoldDB" id="A0AAV8XUK5"/>
<gene>
    <name evidence="1" type="ORF">NQ314_010154</name>
</gene>
<protein>
    <submittedName>
        <fullName evidence="1">Uncharacterized protein</fullName>
    </submittedName>
</protein>
<dbReference type="Proteomes" id="UP001162156">
    <property type="component" value="Unassembled WGS sequence"/>
</dbReference>